<proteinExistence type="predicted"/>
<dbReference type="Proteomes" id="UP001635788">
    <property type="component" value="Unassembled WGS sequence"/>
</dbReference>
<comment type="caution">
    <text evidence="3">The sequence shown here is derived from an EMBL/GenBank/DDBJ whole genome shotgun (WGS) entry which is preliminary data.</text>
</comment>
<name>A0ABW9KUK8_XANCT</name>
<feature type="chain" id="PRO_5046521090" evidence="2">
    <location>
        <begin position="49"/>
        <end position="461"/>
    </location>
</feature>
<dbReference type="SUPFAM" id="SSF50494">
    <property type="entry name" value="Trypsin-like serine proteases"/>
    <property type="match status" value="1"/>
</dbReference>
<dbReference type="RefSeq" id="WP_230950578.1">
    <property type="nucleotide sequence ID" value="NZ_CP064001.1"/>
</dbReference>
<feature type="region of interest" description="Disordered" evidence="1">
    <location>
        <begin position="216"/>
        <end position="248"/>
    </location>
</feature>
<keyword evidence="2" id="KW-0732">Signal</keyword>
<dbReference type="Gene3D" id="2.40.10.10">
    <property type="entry name" value="Trypsin-like serine proteases"/>
    <property type="match status" value="2"/>
</dbReference>
<keyword evidence="4" id="KW-1185">Reference proteome</keyword>
<dbReference type="EMBL" id="JBKAMQ010000002">
    <property type="protein sequence ID" value="MFN6507485.1"/>
    <property type="molecule type" value="Genomic_DNA"/>
</dbReference>
<reference evidence="3 4" key="1">
    <citation type="submission" date="2024-12" db="EMBL/GenBank/DDBJ databases">
        <authorList>
            <person name="Alaofin S."/>
            <person name="Velasco D."/>
            <person name="Li D."/>
            <person name="Baldwin T."/>
            <person name="Liu Z."/>
            <person name="Schachterle J.K."/>
        </authorList>
    </citation>
    <scope>NUCLEOTIDE SEQUENCE [LARGE SCALE GENOMIC DNA]</scope>
    <source>
        <strain evidence="3 4">B1</strain>
    </source>
</reference>
<protein>
    <submittedName>
        <fullName evidence="3">S1 family peptidase</fullName>
    </submittedName>
</protein>
<dbReference type="CDD" id="cd21112">
    <property type="entry name" value="alphaLP-like"/>
    <property type="match status" value="1"/>
</dbReference>
<feature type="signal peptide" evidence="2">
    <location>
        <begin position="1"/>
        <end position="48"/>
    </location>
</feature>
<evidence type="ECO:0000313" key="4">
    <source>
        <dbReference type="Proteomes" id="UP001635788"/>
    </source>
</evidence>
<gene>
    <name evidence="3" type="ORF">ACK3FC_09690</name>
</gene>
<evidence type="ECO:0000256" key="1">
    <source>
        <dbReference type="SAM" id="MobiDB-lite"/>
    </source>
</evidence>
<evidence type="ECO:0000313" key="3">
    <source>
        <dbReference type="EMBL" id="MFN6507485.1"/>
    </source>
</evidence>
<sequence>MSFDTGIGHKENKWNCPSGTTFKEDQTMRHMWLFVAACAMALSSTAQAQDAKPLEQLEVISRSYAKDNHVAEAEASRRLELRQVLARPEIEAFKAGYADRLDTSYWDDSRDGFKLVLRLKQGPLPAIHELSTAHGTIPVKFTLVSGKTLDEISAVLAANQARLHEQVPGLQGTGIDEVDAAIVLYVFVPAEEHAAYEAENAALSRQLGVPVRFKFLPGPMESEPQESPEQSSSSTLPTQSAPMATTESPYVRGGSQILNLDNGHQCTGGFIVRNKDNTKWGLVTAVHCGKNLMYGNWSDAASGAQVTAKLTYEDQLFDATHDLAWHSFPVLGYRPLGEVFARDTCSSCGVVILSTAAAVPGDRVCHRGLLTGWTCGVVSSSTASFGSKDCNGQVCDPRAYKVVVGDDLACFSGDSGGPVHYGSIAYGIVKSASYAGVEPGRCGALVFSPIGKIVDLGLRLY</sequence>
<accession>A0ABW9KUK8</accession>
<organism evidence="3 4">
    <name type="scientific">Xanthomonas translucens pv. translucens</name>
    <dbReference type="NCBI Taxonomy" id="134875"/>
    <lineage>
        <taxon>Bacteria</taxon>
        <taxon>Pseudomonadati</taxon>
        <taxon>Pseudomonadota</taxon>
        <taxon>Gammaproteobacteria</taxon>
        <taxon>Lysobacterales</taxon>
        <taxon>Lysobacteraceae</taxon>
        <taxon>Xanthomonas</taxon>
        <taxon>Xanthomonas translucens group</taxon>
    </lineage>
</organism>
<feature type="compositionally biased region" description="Low complexity" evidence="1">
    <location>
        <begin position="221"/>
        <end position="240"/>
    </location>
</feature>
<dbReference type="InterPro" id="IPR043504">
    <property type="entry name" value="Peptidase_S1_PA_chymotrypsin"/>
</dbReference>
<evidence type="ECO:0000256" key="2">
    <source>
        <dbReference type="SAM" id="SignalP"/>
    </source>
</evidence>
<dbReference type="InterPro" id="IPR009003">
    <property type="entry name" value="Peptidase_S1_PA"/>
</dbReference>